<evidence type="ECO:0000256" key="1">
    <source>
        <dbReference type="SAM" id="MobiDB-lite"/>
    </source>
</evidence>
<feature type="transmembrane region" description="Helical" evidence="2">
    <location>
        <begin position="12"/>
        <end position="35"/>
    </location>
</feature>
<gene>
    <name evidence="3" type="ORF">UFOVP26_135</name>
</gene>
<proteinExistence type="predicted"/>
<dbReference type="EMBL" id="LR796152">
    <property type="protein sequence ID" value="CAB4122227.1"/>
    <property type="molecule type" value="Genomic_DNA"/>
</dbReference>
<feature type="region of interest" description="Disordered" evidence="1">
    <location>
        <begin position="288"/>
        <end position="320"/>
    </location>
</feature>
<keyword evidence="2" id="KW-1133">Transmembrane helix</keyword>
<name>A0A6J5KN24_9CAUD</name>
<protein>
    <submittedName>
        <fullName evidence="3">Uncharacterized protein</fullName>
    </submittedName>
</protein>
<evidence type="ECO:0000313" key="3">
    <source>
        <dbReference type="EMBL" id="CAB4122227.1"/>
    </source>
</evidence>
<accession>A0A6J5KN24</accession>
<feature type="compositionally biased region" description="Basic and acidic residues" evidence="1">
    <location>
        <begin position="290"/>
        <end position="301"/>
    </location>
</feature>
<reference evidence="3" key="1">
    <citation type="submission" date="2020-04" db="EMBL/GenBank/DDBJ databases">
        <authorList>
            <person name="Chiriac C."/>
            <person name="Salcher M."/>
            <person name="Ghai R."/>
            <person name="Kavagutti S V."/>
        </authorList>
    </citation>
    <scope>NUCLEOTIDE SEQUENCE</scope>
</reference>
<keyword evidence="2" id="KW-0472">Membrane</keyword>
<organism evidence="3">
    <name type="scientific">uncultured Caudovirales phage</name>
    <dbReference type="NCBI Taxonomy" id="2100421"/>
    <lineage>
        <taxon>Viruses</taxon>
        <taxon>Duplodnaviria</taxon>
        <taxon>Heunggongvirae</taxon>
        <taxon>Uroviricota</taxon>
        <taxon>Caudoviricetes</taxon>
        <taxon>Peduoviridae</taxon>
        <taxon>Maltschvirus</taxon>
        <taxon>Maltschvirus maltsch</taxon>
    </lineage>
</organism>
<keyword evidence="2" id="KW-0812">Transmembrane</keyword>
<sequence>MNPFRIVVVLRAAAFNSILNFFILVGVLFALLLWWDHHKTTSEYDEAKPYILPIDKQTSLPIVNLESLKNSKFDYNSHSFFKSTKNGLFILTGGFWADINYRDIIELAENERPNKNLRTFKVVVQWREGFFPESCFDSIPKNLQARESKIEAWINSHNTMYTFVDQHIDVPILQPFESICKGFLGTYKFPFKTGYYGDKYASLEDAEKRQITTRIPTCTLYTGIPIWSNKKDACKIKTSVYGARWNDSDKLYDLSSAYAGAEVLNEQFREYLEVLKPEKRLAANDVHGGINDKIDTSDEPHSPIQLDKSESSPSDVDSQLICGKDAKADCSI</sequence>
<evidence type="ECO:0000256" key="2">
    <source>
        <dbReference type="SAM" id="Phobius"/>
    </source>
</evidence>